<gene>
    <name evidence="2" type="ORF">BkAM31D_16705</name>
</gene>
<dbReference type="RefSeq" id="WP_085449809.1">
    <property type="nucleotide sequence ID" value="NZ_CP020814.1"/>
</dbReference>
<dbReference type="EMBL" id="CP020814">
    <property type="protein sequence ID" value="ARK31361.1"/>
    <property type="molecule type" value="Genomic_DNA"/>
</dbReference>
<evidence type="ECO:0000256" key="1">
    <source>
        <dbReference type="SAM" id="Phobius"/>
    </source>
</evidence>
<proteinExistence type="predicted"/>
<name>A0A1X9MIB1_9BACI</name>
<dbReference type="NCBIfam" id="TIGR02867">
    <property type="entry name" value="spore_II_P"/>
    <property type="match status" value="1"/>
</dbReference>
<dbReference type="Pfam" id="PF07454">
    <property type="entry name" value="SpoIIP"/>
    <property type="match status" value="1"/>
</dbReference>
<feature type="transmembrane region" description="Helical" evidence="1">
    <location>
        <begin position="46"/>
        <end position="65"/>
    </location>
</feature>
<reference evidence="2 3" key="1">
    <citation type="submission" date="2017-04" db="EMBL/GenBank/DDBJ databases">
        <title>Bacillus krulwichiae AM31D Genome sequencing and assembly.</title>
        <authorList>
            <person name="Krulwich T.A."/>
            <person name="Anastor L."/>
            <person name="Ehrlich R."/>
            <person name="Ehrlich G.D."/>
            <person name="Janto B."/>
        </authorList>
    </citation>
    <scope>NUCLEOTIDE SEQUENCE [LARGE SCALE GENOMIC DNA]</scope>
    <source>
        <strain evidence="2 3">AM31D</strain>
    </source>
</reference>
<organism evidence="2 3">
    <name type="scientific">Halalkalibacter krulwichiae</name>
    <dbReference type="NCBI Taxonomy" id="199441"/>
    <lineage>
        <taxon>Bacteria</taxon>
        <taxon>Bacillati</taxon>
        <taxon>Bacillota</taxon>
        <taxon>Bacilli</taxon>
        <taxon>Bacillales</taxon>
        <taxon>Bacillaceae</taxon>
        <taxon>Halalkalibacter</taxon>
    </lineage>
</organism>
<accession>A0A1X9MIB1</accession>
<dbReference type="InterPro" id="IPR010897">
    <property type="entry name" value="Spore_II_P"/>
</dbReference>
<dbReference type="Proteomes" id="UP000193006">
    <property type="component" value="Chromosome"/>
</dbReference>
<sequence>MNKKEESNIIEQLKREHSKITPRDQFVRELEETLVKRFSKRNKNKLSLPAFALIFSTLIFSMLVFNLGSLNEGTSALNSDNPQVYIYHTHNTESFLPDLNVDDGRLAFDEEINITLVGQHLSNQLEGKNIRTIHDNTDFVALLQKQNLEFRQAYELSKINVERALEAHDSLKMVFDIHRDSTSSIVTTTTINNQEVAKLLFVVSRNHDGFEENLKFAELIHKQLEEKYPGLSREF</sequence>
<dbReference type="STRING" id="199441.BkAM31D_16705"/>
<dbReference type="AlphaFoldDB" id="A0A1X9MIB1"/>
<keyword evidence="1" id="KW-0812">Transmembrane</keyword>
<protein>
    <submittedName>
        <fullName evidence="2">Stage II sporulation protein P (SpoIIP)</fullName>
    </submittedName>
</protein>
<keyword evidence="3" id="KW-1185">Reference proteome</keyword>
<keyword evidence="1" id="KW-1133">Transmembrane helix</keyword>
<dbReference type="KEGG" id="bkw:BkAM31D_16705"/>
<evidence type="ECO:0000313" key="3">
    <source>
        <dbReference type="Proteomes" id="UP000193006"/>
    </source>
</evidence>
<keyword evidence="1" id="KW-0472">Membrane</keyword>
<evidence type="ECO:0000313" key="2">
    <source>
        <dbReference type="EMBL" id="ARK31361.1"/>
    </source>
</evidence>